<name>A0A8J6HE05_TENMO</name>
<dbReference type="Proteomes" id="UP000719412">
    <property type="component" value="Unassembled WGS sequence"/>
</dbReference>
<gene>
    <name evidence="2" type="ORF">GEV33_010123</name>
</gene>
<accession>A0A8J6HE05</accession>
<comment type="caution">
    <text evidence="2">The sequence shown here is derived from an EMBL/GenBank/DDBJ whole genome shotgun (WGS) entry which is preliminary data.</text>
</comment>
<evidence type="ECO:0000313" key="3">
    <source>
        <dbReference type="Proteomes" id="UP000719412"/>
    </source>
</evidence>
<dbReference type="EMBL" id="JABDTM020025871">
    <property type="protein sequence ID" value="KAH0812667.1"/>
    <property type="molecule type" value="Genomic_DNA"/>
</dbReference>
<dbReference type="AlphaFoldDB" id="A0A8J6HE05"/>
<keyword evidence="3" id="KW-1185">Reference proteome</keyword>
<protein>
    <submittedName>
        <fullName evidence="2">Uncharacterized protein</fullName>
    </submittedName>
</protein>
<feature type="region of interest" description="Disordered" evidence="1">
    <location>
        <begin position="328"/>
        <end position="354"/>
    </location>
</feature>
<evidence type="ECO:0000313" key="2">
    <source>
        <dbReference type="EMBL" id="KAH0812667.1"/>
    </source>
</evidence>
<reference evidence="2" key="2">
    <citation type="submission" date="2021-08" db="EMBL/GenBank/DDBJ databases">
        <authorList>
            <person name="Eriksson T."/>
        </authorList>
    </citation>
    <scope>NUCLEOTIDE SEQUENCE</scope>
    <source>
        <strain evidence="2">Stoneville</strain>
        <tissue evidence="2">Whole head</tissue>
    </source>
</reference>
<sequence length="354" mass="40384">MENSRLYSTCYLKHHSIYDLVVFPDNTSRIIEIEWCFRDLGSLSVNGWLGKVEQVLLYATLRSSSYNPERLYHSEMGRYTVVRHAIPRVPINVAAFKTIQIILLSPLAAENKMHIKKLLEEYRQGSDPWKEDDEDNSLVFPNKKQKEECVGVITHYLGLSPISFSALFFYAAHDGRDRSLRPHLVSQKKDFFFKEKEVARQAKTQKINNNIRTLTKNCYRSDRPFAGRARFSKTKNLLYHTGLDRHGAVDVSGDLYVPRGLPRAHGGRRNLGVESDCALCVRFFGNLLSGIRKSAPRRLGLNSLDSPSSLTFFGPSTSPRPFLAVQPLTLSQFPPHSDADRTTNQDQEPKMKHD</sequence>
<feature type="compositionally biased region" description="Basic and acidic residues" evidence="1">
    <location>
        <begin position="337"/>
        <end position="354"/>
    </location>
</feature>
<proteinExistence type="predicted"/>
<evidence type="ECO:0000256" key="1">
    <source>
        <dbReference type="SAM" id="MobiDB-lite"/>
    </source>
</evidence>
<organism evidence="2 3">
    <name type="scientific">Tenebrio molitor</name>
    <name type="common">Yellow mealworm beetle</name>
    <dbReference type="NCBI Taxonomy" id="7067"/>
    <lineage>
        <taxon>Eukaryota</taxon>
        <taxon>Metazoa</taxon>
        <taxon>Ecdysozoa</taxon>
        <taxon>Arthropoda</taxon>
        <taxon>Hexapoda</taxon>
        <taxon>Insecta</taxon>
        <taxon>Pterygota</taxon>
        <taxon>Neoptera</taxon>
        <taxon>Endopterygota</taxon>
        <taxon>Coleoptera</taxon>
        <taxon>Polyphaga</taxon>
        <taxon>Cucujiformia</taxon>
        <taxon>Tenebrionidae</taxon>
        <taxon>Tenebrio</taxon>
    </lineage>
</organism>
<reference evidence="2" key="1">
    <citation type="journal article" date="2020" name="J Insects Food Feed">
        <title>The yellow mealworm (Tenebrio molitor) genome: a resource for the emerging insects as food and feed industry.</title>
        <authorList>
            <person name="Eriksson T."/>
            <person name="Andere A."/>
            <person name="Kelstrup H."/>
            <person name="Emery V."/>
            <person name="Picard C."/>
        </authorList>
    </citation>
    <scope>NUCLEOTIDE SEQUENCE</scope>
    <source>
        <strain evidence="2">Stoneville</strain>
        <tissue evidence="2">Whole head</tissue>
    </source>
</reference>